<evidence type="ECO:0000313" key="1">
    <source>
        <dbReference type="EMBL" id="VAV90420.1"/>
    </source>
</evidence>
<feature type="non-terminal residue" evidence="1">
    <location>
        <position position="1"/>
    </location>
</feature>
<accession>A0A3B0RBC9</accession>
<reference evidence="1" key="1">
    <citation type="submission" date="2018-06" db="EMBL/GenBank/DDBJ databases">
        <authorList>
            <person name="Zhirakovskaya E."/>
        </authorList>
    </citation>
    <scope>NUCLEOTIDE SEQUENCE</scope>
</reference>
<organism evidence="1">
    <name type="scientific">hydrothermal vent metagenome</name>
    <dbReference type="NCBI Taxonomy" id="652676"/>
    <lineage>
        <taxon>unclassified sequences</taxon>
        <taxon>metagenomes</taxon>
        <taxon>ecological metagenomes</taxon>
    </lineage>
</organism>
<sequence length="45" mass="4858">FLDSVATTGFMSIARREQLIVSNDIDEAIGLLKSACTGVEGKITW</sequence>
<gene>
    <name evidence="1" type="ORF">MNBD_ALPHA04-2164</name>
</gene>
<dbReference type="EMBL" id="UOEF01000101">
    <property type="protein sequence ID" value="VAV90420.1"/>
    <property type="molecule type" value="Genomic_DNA"/>
</dbReference>
<dbReference type="AlphaFoldDB" id="A0A3B0RBC9"/>
<name>A0A3B0RBC9_9ZZZZ</name>
<proteinExistence type="predicted"/>
<protein>
    <submittedName>
        <fullName evidence="1">Uncharacterized protein</fullName>
    </submittedName>
</protein>